<protein>
    <recommendedName>
        <fullName evidence="3">S-adenosylmethionine decarboxylase</fullName>
    </recommendedName>
</protein>
<keyword evidence="2" id="KW-1185">Reference proteome</keyword>
<accession>A0A2V5JZ47</accession>
<evidence type="ECO:0000313" key="1">
    <source>
        <dbReference type="EMBL" id="PYI52205.1"/>
    </source>
</evidence>
<dbReference type="EMBL" id="QJVJ01000010">
    <property type="protein sequence ID" value="PYI52205.1"/>
    <property type="molecule type" value="Genomic_DNA"/>
</dbReference>
<dbReference type="RefSeq" id="WP_110842278.1">
    <property type="nucleotide sequence ID" value="NZ_QJVJ01000010.1"/>
</dbReference>
<gene>
    <name evidence="1" type="ORF">DLM86_22290</name>
</gene>
<dbReference type="AlphaFoldDB" id="A0A2V5JZ47"/>
<comment type="caution">
    <text evidence="1">The sequence shown here is derived from an EMBL/GenBank/DDBJ whole genome shotgun (WGS) entry which is preliminary data.</text>
</comment>
<dbReference type="Proteomes" id="UP000247476">
    <property type="component" value="Unassembled WGS sequence"/>
</dbReference>
<proteinExistence type="predicted"/>
<organism evidence="1 2">
    <name type="scientific">Paenibacillus flagellatus</name>
    <dbReference type="NCBI Taxonomy" id="2211139"/>
    <lineage>
        <taxon>Bacteria</taxon>
        <taxon>Bacillati</taxon>
        <taxon>Bacillota</taxon>
        <taxon>Bacilli</taxon>
        <taxon>Bacillales</taxon>
        <taxon>Paenibacillaceae</taxon>
        <taxon>Paenibacillus</taxon>
    </lineage>
</organism>
<evidence type="ECO:0000313" key="2">
    <source>
        <dbReference type="Proteomes" id="UP000247476"/>
    </source>
</evidence>
<dbReference type="OrthoDB" id="2594503at2"/>
<name>A0A2V5JZ47_9BACL</name>
<evidence type="ECO:0008006" key="3">
    <source>
        <dbReference type="Google" id="ProtNLM"/>
    </source>
</evidence>
<sequence>MGRKAGFRKAGVWIVLVVLIGWPAYRIYGYMTQHPASYDAAMLLYQVSQFQIELLNSSLAEAAKAGATDELDSLRVAAYSAHYTHERLAMAVGDGKLTRLDSIERLVQVVIRLQIGGERAIKPEEKETLAKASAMFKDMYEGYGKLLSSSGKVVSSQSDKLAKLDAELDEWLQKRLLR</sequence>
<reference evidence="1 2" key="1">
    <citation type="submission" date="2018-05" db="EMBL/GenBank/DDBJ databases">
        <title>Paenibacillus flagellatus sp. nov., isolated from selenium mineral soil.</title>
        <authorList>
            <person name="Dai X."/>
        </authorList>
    </citation>
    <scope>NUCLEOTIDE SEQUENCE [LARGE SCALE GENOMIC DNA]</scope>
    <source>
        <strain evidence="1 2">DXL2</strain>
    </source>
</reference>